<gene>
    <name evidence="4" type="ORF">P8A20_10950</name>
</gene>
<dbReference type="PROSITE" id="PS50977">
    <property type="entry name" value="HTH_TETR_2"/>
    <property type="match status" value="1"/>
</dbReference>
<dbReference type="Pfam" id="PF00440">
    <property type="entry name" value="TetR_N"/>
    <property type="match status" value="1"/>
</dbReference>
<evidence type="ECO:0000313" key="4">
    <source>
        <dbReference type="EMBL" id="WLQ64079.1"/>
    </source>
</evidence>
<dbReference type="Gene3D" id="1.10.10.60">
    <property type="entry name" value="Homeodomain-like"/>
    <property type="match status" value="1"/>
</dbReference>
<dbReference type="PANTHER" id="PTHR30055">
    <property type="entry name" value="HTH-TYPE TRANSCRIPTIONAL REGULATOR RUTR"/>
    <property type="match status" value="1"/>
</dbReference>
<dbReference type="Proteomes" id="UP001224433">
    <property type="component" value="Chromosome"/>
</dbReference>
<dbReference type="Gene3D" id="1.10.357.10">
    <property type="entry name" value="Tetracycline Repressor, domain 2"/>
    <property type="match status" value="1"/>
</dbReference>
<dbReference type="InterPro" id="IPR036271">
    <property type="entry name" value="Tet_transcr_reg_TetR-rel_C_sf"/>
</dbReference>
<protein>
    <submittedName>
        <fullName evidence="4">TetR/AcrR family transcriptional regulator</fullName>
    </submittedName>
</protein>
<dbReference type="PRINTS" id="PR00455">
    <property type="entry name" value="HTHTETR"/>
</dbReference>
<dbReference type="EMBL" id="CP120983">
    <property type="protein sequence ID" value="WLQ64079.1"/>
    <property type="molecule type" value="Genomic_DNA"/>
</dbReference>
<reference evidence="4 5" key="1">
    <citation type="submission" date="2023-03" db="EMBL/GenBank/DDBJ databases">
        <title>Isolation and description of six Streptomyces strains from soil environments, able to metabolize different microbial glucans.</title>
        <authorList>
            <person name="Widen T."/>
            <person name="Larsbrink J."/>
        </authorList>
    </citation>
    <scope>NUCLEOTIDE SEQUENCE [LARGE SCALE GENOMIC DNA]</scope>
    <source>
        <strain evidence="4 5">Alt3</strain>
    </source>
</reference>
<dbReference type="InterPro" id="IPR050109">
    <property type="entry name" value="HTH-type_TetR-like_transc_reg"/>
</dbReference>
<dbReference type="InterPro" id="IPR001647">
    <property type="entry name" value="HTH_TetR"/>
</dbReference>
<organism evidence="4 5">
    <name type="scientific">Streptomyces glycanivorans</name>
    <dbReference type="NCBI Taxonomy" id="3033808"/>
    <lineage>
        <taxon>Bacteria</taxon>
        <taxon>Bacillati</taxon>
        <taxon>Actinomycetota</taxon>
        <taxon>Actinomycetes</taxon>
        <taxon>Kitasatosporales</taxon>
        <taxon>Streptomycetaceae</taxon>
        <taxon>Streptomyces</taxon>
    </lineage>
</organism>
<evidence type="ECO:0000256" key="1">
    <source>
        <dbReference type="ARBA" id="ARBA00023125"/>
    </source>
</evidence>
<dbReference type="InterPro" id="IPR039536">
    <property type="entry name" value="TetR_C_Proteobacteria"/>
</dbReference>
<dbReference type="SUPFAM" id="SSF48498">
    <property type="entry name" value="Tetracyclin repressor-like, C-terminal domain"/>
    <property type="match status" value="1"/>
</dbReference>
<dbReference type="InterPro" id="IPR009057">
    <property type="entry name" value="Homeodomain-like_sf"/>
</dbReference>
<keyword evidence="1 2" id="KW-0238">DNA-binding</keyword>
<dbReference type="RefSeq" id="WP_306103420.1">
    <property type="nucleotide sequence ID" value="NZ_CP120983.1"/>
</dbReference>
<accession>A0ABY9JCE8</accession>
<evidence type="ECO:0000256" key="2">
    <source>
        <dbReference type="PROSITE-ProRule" id="PRU00335"/>
    </source>
</evidence>
<proteinExistence type="predicted"/>
<name>A0ABY9JCE8_9ACTN</name>
<dbReference type="PANTHER" id="PTHR30055:SF146">
    <property type="entry name" value="HTH-TYPE TRANSCRIPTIONAL DUAL REGULATOR CECR"/>
    <property type="match status" value="1"/>
</dbReference>
<keyword evidence="5" id="KW-1185">Reference proteome</keyword>
<feature type="domain" description="HTH tetR-type" evidence="3">
    <location>
        <begin position="17"/>
        <end position="77"/>
    </location>
</feature>
<sequence>MTAATTPSGRTAPRGRIDKRQAILDAAFTVFARRGYANACVREIAEEAGVAKPTVYNHLRDKEDLFRHAIETVADTVMAENLAVVERLRDPGDDLRYALEGMAYRMLQVCCGERARALRWLTYAQVAGFPDLIEVVQERTQGRPGEALADRLARLSLAGRLRPCDPDLAAEQLLALLTGPMEARSRLGARAVPAAAMRAVAEAAVDTFLRAYGPAGSEAV</sequence>
<evidence type="ECO:0000313" key="5">
    <source>
        <dbReference type="Proteomes" id="UP001224433"/>
    </source>
</evidence>
<evidence type="ECO:0000259" key="3">
    <source>
        <dbReference type="PROSITE" id="PS50977"/>
    </source>
</evidence>
<feature type="DNA-binding region" description="H-T-H motif" evidence="2">
    <location>
        <begin position="40"/>
        <end position="59"/>
    </location>
</feature>
<dbReference type="SUPFAM" id="SSF46689">
    <property type="entry name" value="Homeodomain-like"/>
    <property type="match status" value="1"/>
</dbReference>
<dbReference type="Pfam" id="PF14246">
    <property type="entry name" value="TetR_C_7"/>
    <property type="match status" value="1"/>
</dbReference>